<comment type="subunit">
    <text evidence="1">Self-associates forming complexes of several hundred monomers.</text>
</comment>
<evidence type="ECO:0000256" key="4">
    <source>
        <dbReference type="ARBA" id="ARBA00023163"/>
    </source>
</evidence>
<protein>
    <recommendedName>
        <fullName evidence="2">Regulatory protein zeste</fullName>
    </recommendedName>
</protein>
<evidence type="ECO:0000256" key="2">
    <source>
        <dbReference type="ARBA" id="ARBA00016807"/>
    </source>
</evidence>
<keyword evidence="3" id="KW-0805">Transcription regulation</keyword>
<dbReference type="Pfam" id="PF13873">
    <property type="entry name" value="Myb_DNA-bind_5"/>
    <property type="match status" value="1"/>
</dbReference>
<keyword evidence="4" id="KW-0804">Transcription</keyword>
<dbReference type="AlphaFoldDB" id="A0AAW1LCH9"/>
<dbReference type="GO" id="GO:0003677">
    <property type="term" value="F:DNA binding"/>
    <property type="evidence" value="ECO:0007669"/>
    <property type="project" value="UniProtKB-KW"/>
</dbReference>
<evidence type="ECO:0000256" key="5">
    <source>
        <dbReference type="ARBA" id="ARBA00025466"/>
    </source>
</evidence>
<evidence type="ECO:0000256" key="3">
    <source>
        <dbReference type="ARBA" id="ARBA00023015"/>
    </source>
</evidence>
<gene>
    <name evidence="7" type="ORF">QE152_g13539</name>
</gene>
<dbReference type="Proteomes" id="UP001458880">
    <property type="component" value="Unassembled WGS sequence"/>
</dbReference>
<comment type="caution">
    <text evidence="7">The sequence shown here is derived from an EMBL/GenBank/DDBJ whole genome shotgun (WGS) entry which is preliminary data.</text>
</comment>
<evidence type="ECO:0000313" key="7">
    <source>
        <dbReference type="EMBL" id="KAK9731564.1"/>
    </source>
</evidence>
<dbReference type="PANTHER" id="PTHR21411:SF0">
    <property type="entry name" value="REGULATORY PROTEIN ZESTE"/>
    <property type="match status" value="1"/>
</dbReference>
<accession>A0AAW1LCH9</accession>
<feature type="domain" description="Myb/SANT-like DNA-binding" evidence="6">
    <location>
        <begin position="11"/>
        <end position="86"/>
    </location>
</feature>
<dbReference type="PANTHER" id="PTHR21411">
    <property type="entry name" value="APONTIC"/>
    <property type="match status" value="1"/>
</dbReference>
<dbReference type="InterPro" id="IPR028002">
    <property type="entry name" value="Myb_DNA-bind_5"/>
</dbReference>
<evidence type="ECO:0000259" key="6">
    <source>
        <dbReference type="Pfam" id="PF13873"/>
    </source>
</evidence>
<evidence type="ECO:0000313" key="8">
    <source>
        <dbReference type="Proteomes" id="UP001458880"/>
    </source>
</evidence>
<sequence>MDRRDRRREKSANYTRNEKHLLLDSILPYLNDIENKKTDAMTVDIKVKSWNAVATHYNNVNVKAQRRVSQLKTLYENIKKRTKKDVLTYQTELKSGEPGKTSLKRIDDVGWRLIKMVPALRILWKNTILMKQQVARNKGDPLTLDNDNDSLPPVVPTLTTDNFDPSVIIKDEFTPHNQELTVEEIPDMNGLANEPHESPNFHNYAIPRNETAEEATDNADINFTCPDDFSNFMSAMDKELKKKELEKLDLDIQMKKLELEFMKGKLKEQEMSIKFQQLEYEIKCRELDKCLSDRSNV</sequence>
<comment type="function">
    <text evidence="5">Involved in transvection phenomena (= synapsis-dependent gene expression), where the synaptic pairing of chromosomes carrying genes with which zeste interacts influences the expression of these genes. Zeste binds to DNA and stimulates transcription from a nearby promoter.</text>
</comment>
<evidence type="ECO:0000256" key="1">
    <source>
        <dbReference type="ARBA" id="ARBA00011764"/>
    </source>
</evidence>
<keyword evidence="8" id="KW-1185">Reference proteome</keyword>
<keyword evidence="7" id="KW-0238">DNA-binding</keyword>
<dbReference type="EMBL" id="JASPKY010000130">
    <property type="protein sequence ID" value="KAK9731564.1"/>
    <property type="molecule type" value="Genomic_DNA"/>
</dbReference>
<reference evidence="7 8" key="1">
    <citation type="journal article" date="2024" name="BMC Genomics">
        <title>De novo assembly and annotation of Popillia japonica's genome with initial clues to its potential as an invasive pest.</title>
        <authorList>
            <person name="Cucini C."/>
            <person name="Boschi S."/>
            <person name="Funari R."/>
            <person name="Cardaioli E."/>
            <person name="Iannotti N."/>
            <person name="Marturano G."/>
            <person name="Paoli F."/>
            <person name="Bruttini M."/>
            <person name="Carapelli A."/>
            <person name="Frati F."/>
            <person name="Nardi F."/>
        </authorList>
    </citation>
    <scope>NUCLEOTIDE SEQUENCE [LARGE SCALE GENOMIC DNA]</scope>
    <source>
        <strain evidence="7">DMR45628</strain>
    </source>
</reference>
<proteinExistence type="predicted"/>
<name>A0AAW1LCH9_POPJA</name>
<organism evidence="7 8">
    <name type="scientific">Popillia japonica</name>
    <name type="common">Japanese beetle</name>
    <dbReference type="NCBI Taxonomy" id="7064"/>
    <lineage>
        <taxon>Eukaryota</taxon>
        <taxon>Metazoa</taxon>
        <taxon>Ecdysozoa</taxon>
        <taxon>Arthropoda</taxon>
        <taxon>Hexapoda</taxon>
        <taxon>Insecta</taxon>
        <taxon>Pterygota</taxon>
        <taxon>Neoptera</taxon>
        <taxon>Endopterygota</taxon>
        <taxon>Coleoptera</taxon>
        <taxon>Polyphaga</taxon>
        <taxon>Scarabaeiformia</taxon>
        <taxon>Scarabaeidae</taxon>
        <taxon>Rutelinae</taxon>
        <taxon>Popillia</taxon>
    </lineage>
</organism>